<feature type="signal peptide" evidence="2">
    <location>
        <begin position="1"/>
        <end position="16"/>
    </location>
</feature>
<dbReference type="PANTHER" id="PTHR37435:SF5">
    <property type="entry name" value="SECRETED PROTEIN"/>
    <property type="match status" value="1"/>
</dbReference>
<feature type="domain" description="aECM cysteine-cradle" evidence="3">
    <location>
        <begin position="131"/>
        <end position="182"/>
    </location>
</feature>
<evidence type="ECO:0000259" key="3">
    <source>
        <dbReference type="Pfam" id="PF23626"/>
    </source>
</evidence>
<comment type="caution">
    <text evidence="4">The sequence shown here is derived from an EMBL/GenBank/DDBJ whole genome shotgun (WGS) entry which is preliminary data.</text>
</comment>
<evidence type="ECO:0000313" key="4">
    <source>
        <dbReference type="EMBL" id="GMR34193.1"/>
    </source>
</evidence>
<feature type="non-terminal residue" evidence="4">
    <location>
        <position position="1"/>
    </location>
</feature>
<organism evidence="4 5">
    <name type="scientific">Pristionchus mayeri</name>
    <dbReference type="NCBI Taxonomy" id="1317129"/>
    <lineage>
        <taxon>Eukaryota</taxon>
        <taxon>Metazoa</taxon>
        <taxon>Ecdysozoa</taxon>
        <taxon>Nematoda</taxon>
        <taxon>Chromadorea</taxon>
        <taxon>Rhabditida</taxon>
        <taxon>Rhabditina</taxon>
        <taxon>Diplogasteromorpha</taxon>
        <taxon>Diplogasteroidea</taxon>
        <taxon>Neodiplogasteridae</taxon>
        <taxon>Pristionchus</taxon>
    </lineage>
</organism>
<dbReference type="InterPro" id="IPR055352">
    <property type="entry name" value="CCD_aECM"/>
</dbReference>
<feature type="chain" id="PRO_5043017792" description="aECM cysteine-cradle domain-containing protein" evidence="2">
    <location>
        <begin position="17"/>
        <end position="226"/>
    </location>
</feature>
<accession>A0AAN4Z4L6</accession>
<dbReference type="AlphaFoldDB" id="A0AAN4Z4L6"/>
<evidence type="ECO:0000256" key="1">
    <source>
        <dbReference type="SAM" id="MobiDB-lite"/>
    </source>
</evidence>
<feature type="region of interest" description="Disordered" evidence="1">
    <location>
        <begin position="76"/>
        <end position="104"/>
    </location>
</feature>
<name>A0AAN4Z4L6_9BILA</name>
<protein>
    <recommendedName>
        <fullName evidence="3">aECM cysteine-cradle domain-containing protein</fullName>
    </recommendedName>
</protein>
<gene>
    <name evidence="4" type="ORF">PMAYCL1PPCAC_04388</name>
</gene>
<proteinExistence type="predicted"/>
<keyword evidence="2" id="KW-0732">Signal</keyword>
<evidence type="ECO:0000313" key="5">
    <source>
        <dbReference type="Proteomes" id="UP001328107"/>
    </source>
</evidence>
<reference evidence="5" key="1">
    <citation type="submission" date="2022-10" db="EMBL/GenBank/DDBJ databases">
        <title>Genome assembly of Pristionchus species.</title>
        <authorList>
            <person name="Yoshida K."/>
            <person name="Sommer R.J."/>
        </authorList>
    </citation>
    <scope>NUCLEOTIDE SEQUENCE [LARGE SCALE GENOMIC DNA]</scope>
    <source>
        <strain evidence="5">RS5460</strain>
    </source>
</reference>
<sequence length="226" mass="24702">PTVLLVLAALAVSAAGRKNALKTKKYKCIEVMEDEDELVSRGYDGWSKADEELRPIGSARLGAPAVPPPAPVIDFHPSQLDRHSKPSHYQRPSARVEEYTQETPAPKAVSSFISPMQPPKDSHGNPLVLSPQHCDQVKHYAGMYGVKDVLTWVKGNCAFAKMYLPSATCEEINILIASCYPKTTQRPRMTTTAAPAAPAASSNSILGGVQSLFGNWGNLRQKSWFW</sequence>
<evidence type="ECO:0000256" key="2">
    <source>
        <dbReference type="SAM" id="SignalP"/>
    </source>
</evidence>
<dbReference type="Proteomes" id="UP001328107">
    <property type="component" value="Unassembled WGS sequence"/>
</dbReference>
<dbReference type="Pfam" id="PF23626">
    <property type="entry name" value="CCD_aECM"/>
    <property type="match status" value="1"/>
</dbReference>
<dbReference type="EMBL" id="BTRK01000001">
    <property type="protein sequence ID" value="GMR34193.1"/>
    <property type="molecule type" value="Genomic_DNA"/>
</dbReference>
<keyword evidence="5" id="KW-1185">Reference proteome</keyword>
<dbReference type="PANTHER" id="PTHR37435">
    <property type="entry name" value="PROTEIN CBG14344"/>
    <property type="match status" value="1"/>
</dbReference>